<comment type="caution">
    <text evidence="1">The sequence shown here is derived from an EMBL/GenBank/DDBJ whole genome shotgun (WGS) entry which is preliminary data.</text>
</comment>
<name>A0A3A8GI50_9GAMM</name>
<proteinExistence type="predicted"/>
<dbReference type="AlphaFoldDB" id="A0A3A8GI50"/>
<evidence type="ECO:0000313" key="2">
    <source>
        <dbReference type="Proteomes" id="UP000281084"/>
    </source>
</evidence>
<evidence type="ECO:0000313" key="1">
    <source>
        <dbReference type="EMBL" id="RKG54734.1"/>
    </source>
</evidence>
<sequence length="197" mass="22482">MKQLLIAFTCLALLIWTWHAYFREIPHLEQPGVLKNFQLETRGEFSGDFTVAGQRFYSAQRSALFRASAWVGEYNDLAYLSNVDVLLVQGMLAKANTLKKVNFNQHSRCYEFQLKPNSGLTADQVRADSLNVSAIAANERITKQLRRLKSGQRVSLQGQYVNVQQLKTGKRFVTGMNIPRPRPQCRIVKITYIQVLS</sequence>
<reference evidence="1 2" key="1">
    <citation type="submission" date="2018-09" db="EMBL/GenBank/DDBJ databases">
        <title>The draft genome of Acinetobacter spp. strains.</title>
        <authorList>
            <person name="Qin J."/>
            <person name="Feng Y."/>
            <person name="Zong Z."/>
        </authorList>
    </citation>
    <scope>NUCLEOTIDE SEQUENCE [LARGE SCALE GENOMIC DNA]</scope>
    <source>
        <strain evidence="1 2">WCHAc060002</strain>
    </source>
</reference>
<accession>A0A3A8GI50</accession>
<organism evidence="1 2">
    <name type="scientific">Acinetobacter cumulans</name>
    <dbReference type="NCBI Taxonomy" id="2136182"/>
    <lineage>
        <taxon>Bacteria</taxon>
        <taxon>Pseudomonadati</taxon>
        <taxon>Pseudomonadota</taxon>
        <taxon>Gammaproteobacteria</taxon>
        <taxon>Moraxellales</taxon>
        <taxon>Moraxellaceae</taxon>
        <taxon>Acinetobacter</taxon>
    </lineage>
</organism>
<gene>
    <name evidence="1" type="ORF">D7V64_03925</name>
</gene>
<dbReference type="RefSeq" id="WP_120366908.1">
    <property type="nucleotide sequence ID" value="NZ_RAXZ01000003.1"/>
</dbReference>
<protein>
    <submittedName>
        <fullName evidence="1">Uncharacterized protein</fullName>
    </submittedName>
</protein>
<dbReference type="Proteomes" id="UP000281084">
    <property type="component" value="Unassembled WGS sequence"/>
</dbReference>
<dbReference type="EMBL" id="RAXZ01000003">
    <property type="protein sequence ID" value="RKG54734.1"/>
    <property type="molecule type" value="Genomic_DNA"/>
</dbReference>